<reference evidence="9" key="1">
    <citation type="submission" date="2017-08" db="EMBL/GenBank/DDBJ databases">
        <authorList>
            <person name="Imhoff J.F."/>
            <person name="Rahn T."/>
            <person name="Kuenzel S."/>
            <person name="Neulinger S.C."/>
        </authorList>
    </citation>
    <scope>NUCLEOTIDE SEQUENCE</scope>
    <source>
        <strain evidence="9">IM 151</strain>
    </source>
</reference>
<evidence type="ECO:0000259" key="5">
    <source>
        <dbReference type="Pfam" id="PF25876"/>
    </source>
</evidence>
<dbReference type="NCBIfam" id="TIGR01730">
    <property type="entry name" value="RND_mfp"/>
    <property type="match status" value="1"/>
</dbReference>
<evidence type="ECO:0000259" key="6">
    <source>
        <dbReference type="Pfam" id="PF25917"/>
    </source>
</evidence>
<name>A0ABS1E3H3_RUBGE</name>
<dbReference type="InterPro" id="IPR058626">
    <property type="entry name" value="MdtA-like_b-barrel"/>
</dbReference>
<feature type="domain" description="Multidrug resistance protein MdtA-like beta-barrel" evidence="7">
    <location>
        <begin position="215"/>
        <end position="302"/>
    </location>
</feature>
<dbReference type="SUPFAM" id="SSF111369">
    <property type="entry name" value="HlyD-like secretion proteins"/>
    <property type="match status" value="1"/>
</dbReference>
<dbReference type="InterPro" id="IPR058624">
    <property type="entry name" value="MdtA-like_HH"/>
</dbReference>
<feature type="signal peptide" evidence="4">
    <location>
        <begin position="1"/>
        <end position="22"/>
    </location>
</feature>
<dbReference type="PANTHER" id="PTHR30158">
    <property type="entry name" value="ACRA/E-RELATED COMPONENT OF DRUG EFFLUX TRANSPORTER"/>
    <property type="match status" value="1"/>
</dbReference>
<keyword evidence="4" id="KW-0732">Signal</keyword>
<feature type="domain" description="Multidrug resistance protein MdtA-like C-terminal permuted SH3" evidence="8">
    <location>
        <begin position="306"/>
        <end position="368"/>
    </location>
</feature>
<dbReference type="Gene3D" id="2.40.30.170">
    <property type="match status" value="1"/>
</dbReference>
<evidence type="ECO:0000256" key="4">
    <source>
        <dbReference type="SAM" id="SignalP"/>
    </source>
</evidence>
<protein>
    <submittedName>
        <fullName evidence="9">Efflux transporter periplasmic adaptor subunit</fullName>
    </submittedName>
</protein>
<accession>A0ABS1E3H3</accession>
<keyword evidence="10" id="KW-1185">Reference proteome</keyword>
<gene>
    <name evidence="9" type="ORF">CKO43_22065</name>
</gene>
<sequence>MRSAPRLPRTAASITLIGAACAVLSACGDPPGAPGGGVAGTPEVGVIVAAPQVLPLVTELPGRIASTEVAEVRPQVTGIILARSFTEGSVVKAGQLLYQIDPATYRASVDSAKAALDKVQANLVVARLKSHRLQELAAMKAASQQDADDAAASLLQAEADVASAKATLEQQRINLDYTRVLAPIAGRIGRSTVTQGALVTANQTTALSTVQRLDPVYVDVTQDSSQMLSLSQAIAAGRLKPGSTKARLLLENGATYALEGRLKVSEVTVDQATGAVTLRAEFPNPKGLLLPGMFVRAVVEEGVLPDALLVPQPAVTRDESGRPVIHVVGADNKLERRHVQADRAIGGQWLITSGLKAGERVVVEGQDKARPASVVDPKPLGAAPGAAAAASSPASAN</sequence>
<comment type="caution">
    <text evidence="9">The sequence shown here is derived from an EMBL/GenBank/DDBJ whole genome shotgun (WGS) entry which is preliminary data.</text>
</comment>
<dbReference type="Gene3D" id="2.40.50.100">
    <property type="match status" value="1"/>
</dbReference>
<evidence type="ECO:0000259" key="7">
    <source>
        <dbReference type="Pfam" id="PF25944"/>
    </source>
</evidence>
<dbReference type="InterPro" id="IPR058625">
    <property type="entry name" value="MdtA-like_BSH"/>
</dbReference>
<dbReference type="Gene3D" id="2.40.420.20">
    <property type="match status" value="1"/>
</dbReference>
<dbReference type="Pfam" id="PF25876">
    <property type="entry name" value="HH_MFP_RND"/>
    <property type="match status" value="1"/>
</dbReference>
<dbReference type="InterPro" id="IPR058627">
    <property type="entry name" value="MdtA-like_C"/>
</dbReference>
<dbReference type="Pfam" id="PF25917">
    <property type="entry name" value="BSH_RND"/>
    <property type="match status" value="1"/>
</dbReference>
<feature type="domain" description="Multidrug resistance protein MdtA-like barrel-sandwich hybrid" evidence="6">
    <location>
        <begin position="68"/>
        <end position="211"/>
    </location>
</feature>
<comment type="subcellular location">
    <subcellularLocation>
        <location evidence="1">Cell envelope</location>
    </subcellularLocation>
</comment>
<dbReference type="PROSITE" id="PS51257">
    <property type="entry name" value="PROKAR_LIPOPROTEIN"/>
    <property type="match status" value="1"/>
</dbReference>
<proteinExistence type="inferred from homology"/>
<dbReference type="PANTHER" id="PTHR30158:SF3">
    <property type="entry name" value="MULTIDRUG EFFLUX PUMP SUBUNIT ACRA-RELATED"/>
    <property type="match status" value="1"/>
</dbReference>
<evidence type="ECO:0000256" key="2">
    <source>
        <dbReference type="ARBA" id="ARBA00009477"/>
    </source>
</evidence>
<evidence type="ECO:0000256" key="1">
    <source>
        <dbReference type="ARBA" id="ARBA00004196"/>
    </source>
</evidence>
<dbReference type="Pfam" id="PF25944">
    <property type="entry name" value="Beta-barrel_RND"/>
    <property type="match status" value="1"/>
</dbReference>
<organism evidence="9 10">
    <name type="scientific">Rubrivivax gelatinosus</name>
    <name type="common">Rhodocyclus gelatinosus</name>
    <name type="synonym">Rhodopseudomonas gelatinosa</name>
    <dbReference type="NCBI Taxonomy" id="28068"/>
    <lineage>
        <taxon>Bacteria</taxon>
        <taxon>Pseudomonadati</taxon>
        <taxon>Pseudomonadota</taxon>
        <taxon>Betaproteobacteria</taxon>
        <taxon>Burkholderiales</taxon>
        <taxon>Sphaerotilaceae</taxon>
        <taxon>Rubrivivax</taxon>
    </lineage>
</organism>
<reference evidence="9" key="2">
    <citation type="journal article" date="2020" name="Microorganisms">
        <title>Osmotic Adaptation and Compatible Solute Biosynthesis of Phototrophic Bacteria as Revealed from Genome Analyses.</title>
        <authorList>
            <person name="Imhoff J.F."/>
            <person name="Rahn T."/>
            <person name="Kunzel S."/>
            <person name="Keller A."/>
            <person name="Neulinger S.C."/>
        </authorList>
    </citation>
    <scope>NUCLEOTIDE SEQUENCE</scope>
    <source>
        <strain evidence="9">IM 151</strain>
    </source>
</reference>
<comment type="similarity">
    <text evidence="2">Belongs to the membrane fusion protein (MFP) (TC 8.A.1) family.</text>
</comment>
<evidence type="ECO:0000256" key="3">
    <source>
        <dbReference type="SAM" id="MobiDB-lite"/>
    </source>
</evidence>
<dbReference type="Proteomes" id="UP001041814">
    <property type="component" value="Unassembled WGS sequence"/>
</dbReference>
<dbReference type="Pfam" id="PF25967">
    <property type="entry name" value="RND-MFP_C"/>
    <property type="match status" value="1"/>
</dbReference>
<dbReference type="Gene3D" id="1.10.287.470">
    <property type="entry name" value="Helix hairpin bin"/>
    <property type="match status" value="1"/>
</dbReference>
<dbReference type="InterPro" id="IPR006143">
    <property type="entry name" value="RND_pump_MFP"/>
</dbReference>
<evidence type="ECO:0000259" key="8">
    <source>
        <dbReference type="Pfam" id="PF25967"/>
    </source>
</evidence>
<feature type="region of interest" description="Disordered" evidence="3">
    <location>
        <begin position="367"/>
        <end position="397"/>
    </location>
</feature>
<dbReference type="EMBL" id="NRRU01000121">
    <property type="protein sequence ID" value="MBK1715442.1"/>
    <property type="molecule type" value="Genomic_DNA"/>
</dbReference>
<feature type="domain" description="Multidrug resistance protein MdtA-like alpha-helical hairpin" evidence="5">
    <location>
        <begin position="110"/>
        <end position="178"/>
    </location>
</feature>
<evidence type="ECO:0000313" key="10">
    <source>
        <dbReference type="Proteomes" id="UP001041814"/>
    </source>
</evidence>
<feature type="chain" id="PRO_5045250857" evidence="4">
    <location>
        <begin position="23"/>
        <end position="397"/>
    </location>
</feature>
<feature type="compositionally biased region" description="Low complexity" evidence="3">
    <location>
        <begin position="381"/>
        <end position="397"/>
    </location>
</feature>
<evidence type="ECO:0000313" key="9">
    <source>
        <dbReference type="EMBL" id="MBK1715442.1"/>
    </source>
</evidence>